<evidence type="ECO:0000256" key="1">
    <source>
        <dbReference type="ARBA" id="ARBA00004651"/>
    </source>
</evidence>
<evidence type="ECO:0000256" key="3">
    <source>
        <dbReference type="ARBA" id="ARBA00022692"/>
    </source>
</evidence>
<dbReference type="InterPro" id="IPR001958">
    <property type="entry name" value="Tet-R_TetA/multi-R_MdtG-like"/>
</dbReference>
<dbReference type="InterPro" id="IPR036259">
    <property type="entry name" value="MFS_trans_sf"/>
</dbReference>
<dbReference type="RefSeq" id="WP_085252766.1">
    <property type="nucleotide sequence ID" value="NZ_CAJMWJ010000001.1"/>
</dbReference>
<evidence type="ECO:0000256" key="5">
    <source>
        <dbReference type="ARBA" id="ARBA00023136"/>
    </source>
</evidence>
<evidence type="ECO:0000313" key="8">
    <source>
        <dbReference type="EMBL" id="ORW63385.1"/>
    </source>
</evidence>
<name>A0A1X2BIB4_9MYCO</name>
<keyword evidence="9" id="KW-1185">Reference proteome</keyword>
<dbReference type="PANTHER" id="PTHR23506:SF23">
    <property type="entry name" value="GH10249P"/>
    <property type="match status" value="1"/>
</dbReference>
<evidence type="ECO:0000256" key="6">
    <source>
        <dbReference type="SAM" id="Phobius"/>
    </source>
</evidence>
<feature type="domain" description="Major facilitator superfamily (MFS) profile" evidence="7">
    <location>
        <begin position="11"/>
        <end position="396"/>
    </location>
</feature>
<evidence type="ECO:0000259" key="7">
    <source>
        <dbReference type="PROSITE" id="PS50850"/>
    </source>
</evidence>
<keyword evidence="5 6" id="KW-0472">Membrane</keyword>
<dbReference type="GO" id="GO:0022857">
    <property type="term" value="F:transmembrane transporter activity"/>
    <property type="evidence" value="ECO:0007669"/>
    <property type="project" value="InterPro"/>
</dbReference>
<keyword evidence="2" id="KW-0813">Transport</keyword>
<feature type="transmembrane region" description="Helical" evidence="6">
    <location>
        <begin position="12"/>
        <end position="33"/>
    </location>
</feature>
<feature type="transmembrane region" description="Helical" evidence="6">
    <location>
        <begin position="76"/>
        <end position="97"/>
    </location>
</feature>
<evidence type="ECO:0000256" key="2">
    <source>
        <dbReference type="ARBA" id="ARBA00022448"/>
    </source>
</evidence>
<dbReference type="Gene3D" id="1.20.1250.20">
    <property type="entry name" value="MFS general substrate transporter like domains"/>
    <property type="match status" value="1"/>
</dbReference>
<sequence length="409" mass="41641">MTKTGANARLLVGVVGFVFFVDMLALGIVVPVLPSLARSAGLDFLGVGLLFACYGLAYFILTPVVGWLVDSRGSRPVFLAGAILLTLSTVFFCYASSPAGLVTSRMLQGAGAAVTWVSGQATLIEMFPESQRGRVVGTANIGTALGVLLGPAAGGLLLETLGRRAPFLLGAVLAGAAVVVLAAVLPRSTPDRRSTANRGPFPVREASGRAAPWLLAGLAAGLALGAVEATLPIDGVARLHVSGVTTGLMFALTTAAFIVASQVAGRMSDGGRRVPVLAAGWVTLGVALAFSCVPSTLVVQAIVLIFLGSGLGVMNATVMPALADAMDAVGAQRPGTTAAAYNLCFSAGTMTGAPLAGWLADMQSFRVATALIAMSTLACGLLATLAYATFARRESKLRKAANTRRGLLH</sequence>
<feature type="transmembrane region" description="Helical" evidence="6">
    <location>
        <begin position="45"/>
        <end position="69"/>
    </location>
</feature>
<dbReference type="CDD" id="cd17325">
    <property type="entry name" value="MFS_MdtG_SLC18_like"/>
    <property type="match status" value="1"/>
</dbReference>
<evidence type="ECO:0000256" key="4">
    <source>
        <dbReference type="ARBA" id="ARBA00022989"/>
    </source>
</evidence>
<dbReference type="PRINTS" id="PR01035">
    <property type="entry name" value="TCRTETA"/>
</dbReference>
<proteinExistence type="predicted"/>
<dbReference type="AlphaFoldDB" id="A0A1X2BIB4"/>
<feature type="transmembrane region" description="Helical" evidence="6">
    <location>
        <begin position="297"/>
        <end position="318"/>
    </location>
</feature>
<evidence type="ECO:0000313" key="9">
    <source>
        <dbReference type="Proteomes" id="UP000193087"/>
    </source>
</evidence>
<dbReference type="PROSITE" id="PS50850">
    <property type="entry name" value="MFS"/>
    <property type="match status" value="1"/>
</dbReference>
<feature type="transmembrane region" description="Helical" evidence="6">
    <location>
        <begin position="239"/>
        <end position="261"/>
    </location>
</feature>
<feature type="transmembrane region" description="Helical" evidence="6">
    <location>
        <begin position="273"/>
        <end position="291"/>
    </location>
</feature>
<dbReference type="InterPro" id="IPR011701">
    <property type="entry name" value="MFS"/>
</dbReference>
<organism evidence="8 9">
    <name type="scientific">Mycobacterium riyadhense</name>
    <dbReference type="NCBI Taxonomy" id="486698"/>
    <lineage>
        <taxon>Bacteria</taxon>
        <taxon>Bacillati</taxon>
        <taxon>Actinomycetota</taxon>
        <taxon>Actinomycetes</taxon>
        <taxon>Mycobacteriales</taxon>
        <taxon>Mycobacteriaceae</taxon>
        <taxon>Mycobacterium</taxon>
    </lineage>
</organism>
<feature type="transmembrane region" description="Helical" evidence="6">
    <location>
        <begin position="206"/>
        <end position="227"/>
    </location>
</feature>
<feature type="transmembrane region" description="Helical" evidence="6">
    <location>
        <begin position="339"/>
        <end position="359"/>
    </location>
</feature>
<dbReference type="EMBL" id="LQPQ01000218">
    <property type="protein sequence ID" value="ORW63385.1"/>
    <property type="molecule type" value="Genomic_DNA"/>
</dbReference>
<dbReference type="OrthoDB" id="9793283at2"/>
<feature type="transmembrane region" description="Helical" evidence="6">
    <location>
        <begin position="139"/>
        <end position="158"/>
    </location>
</feature>
<dbReference type="InterPro" id="IPR050930">
    <property type="entry name" value="MFS_Vesicular_Transporter"/>
</dbReference>
<dbReference type="InterPro" id="IPR020846">
    <property type="entry name" value="MFS_dom"/>
</dbReference>
<feature type="transmembrane region" description="Helical" evidence="6">
    <location>
        <begin position="365"/>
        <end position="390"/>
    </location>
</feature>
<dbReference type="PANTHER" id="PTHR23506">
    <property type="entry name" value="GH10249P"/>
    <property type="match status" value="1"/>
</dbReference>
<dbReference type="GeneID" id="93495266"/>
<keyword evidence="3 6" id="KW-0812">Transmembrane</keyword>
<dbReference type="STRING" id="486698.AWC22_03505"/>
<keyword evidence="4 6" id="KW-1133">Transmembrane helix</keyword>
<dbReference type="Pfam" id="PF07690">
    <property type="entry name" value="MFS_1"/>
    <property type="match status" value="1"/>
</dbReference>
<reference evidence="8 9" key="1">
    <citation type="submission" date="2016-01" db="EMBL/GenBank/DDBJ databases">
        <title>The new phylogeny of the genus Mycobacterium.</title>
        <authorList>
            <person name="Tarcisio F."/>
            <person name="Conor M."/>
            <person name="Antonella G."/>
            <person name="Elisabetta G."/>
            <person name="Giulia F.S."/>
            <person name="Sara T."/>
            <person name="Anna F."/>
            <person name="Clotilde B."/>
            <person name="Roberto B."/>
            <person name="Veronica D.S."/>
            <person name="Fabio R."/>
            <person name="Monica P."/>
            <person name="Olivier J."/>
            <person name="Enrico T."/>
            <person name="Nicola S."/>
        </authorList>
    </citation>
    <scope>NUCLEOTIDE SEQUENCE [LARGE SCALE GENOMIC DNA]</scope>
    <source>
        <strain evidence="8 9">DSM 45176</strain>
    </source>
</reference>
<accession>A0A1X2BIB4</accession>
<protein>
    <submittedName>
        <fullName evidence="8">Transport protein</fullName>
    </submittedName>
</protein>
<dbReference type="SUPFAM" id="SSF103473">
    <property type="entry name" value="MFS general substrate transporter"/>
    <property type="match status" value="1"/>
</dbReference>
<comment type="caution">
    <text evidence="8">The sequence shown here is derived from an EMBL/GenBank/DDBJ whole genome shotgun (WGS) entry which is preliminary data.</text>
</comment>
<dbReference type="Proteomes" id="UP000193087">
    <property type="component" value="Unassembled WGS sequence"/>
</dbReference>
<gene>
    <name evidence="8" type="ORF">AWC22_03505</name>
</gene>
<comment type="subcellular location">
    <subcellularLocation>
        <location evidence="1">Cell membrane</location>
        <topology evidence="1">Multi-pass membrane protein</topology>
    </subcellularLocation>
</comment>
<dbReference type="GO" id="GO:0005886">
    <property type="term" value="C:plasma membrane"/>
    <property type="evidence" value="ECO:0007669"/>
    <property type="project" value="UniProtKB-SubCell"/>
</dbReference>
<feature type="transmembrane region" description="Helical" evidence="6">
    <location>
        <begin position="164"/>
        <end position="185"/>
    </location>
</feature>